<dbReference type="Pfam" id="PF12708">
    <property type="entry name" value="Pect-lyase_RHGA_epim"/>
    <property type="match status" value="2"/>
</dbReference>
<gene>
    <name evidence="3" type="ORF">SCUCBS95973_008734</name>
</gene>
<dbReference type="InterPro" id="IPR039279">
    <property type="entry name" value="QRT3-like"/>
</dbReference>
<comment type="caution">
    <text evidence="3">The sequence shown here is derived from an EMBL/GenBank/DDBJ whole genome shotgun (WGS) entry which is preliminary data.</text>
</comment>
<feature type="chain" id="PRO_5045155381" description="Rhamnogalacturonase A/B/Epimerase-like pectate lyase domain-containing protein" evidence="1">
    <location>
        <begin position="23"/>
        <end position="784"/>
    </location>
</feature>
<feature type="signal peptide" evidence="1">
    <location>
        <begin position="1"/>
        <end position="22"/>
    </location>
</feature>
<feature type="domain" description="Rhamnogalacturonase A/B/Epimerase-like pectate lyase" evidence="2">
    <location>
        <begin position="409"/>
        <end position="489"/>
    </location>
</feature>
<dbReference type="Gene3D" id="2.160.20.10">
    <property type="entry name" value="Single-stranded right-handed beta-helix, Pectin lyase-like"/>
    <property type="match status" value="2"/>
</dbReference>
<evidence type="ECO:0000313" key="3">
    <source>
        <dbReference type="EMBL" id="CAK7233848.1"/>
    </source>
</evidence>
<organism evidence="3 4">
    <name type="scientific">Sporothrix curviconia</name>
    <dbReference type="NCBI Taxonomy" id="1260050"/>
    <lineage>
        <taxon>Eukaryota</taxon>
        <taxon>Fungi</taxon>
        <taxon>Dikarya</taxon>
        <taxon>Ascomycota</taxon>
        <taxon>Pezizomycotina</taxon>
        <taxon>Sordariomycetes</taxon>
        <taxon>Sordariomycetidae</taxon>
        <taxon>Ophiostomatales</taxon>
        <taxon>Ophiostomataceae</taxon>
        <taxon>Sporothrix</taxon>
    </lineage>
</organism>
<dbReference type="EMBL" id="CAWUHB010000078">
    <property type="protein sequence ID" value="CAK7233848.1"/>
    <property type="molecule type" value="Genomic_DNA"/>
</dbReference>
<protein>
    <recommendedName>
        <fullName evidence="2">Rhamnogalacturonase A/B/Epimerase-like pectate lyase domain-containing protein</fullName>
    </recommendedName>
</protein>
<keyword evidence="4" id="KW-1185">Reference proteome</keyword>
<dbReference type="PANTHER" id="PTHR33928:SF2">
    <property type="entry name" value="PECTATE LYASE SUPERFAMILY PROTEIN DOMAIN-CONTAINING PROTEIN-RELATED"/>
    <property type="match status" value="1"/>
</dbReference>
<name>A0ABP0CP39_9PEZI</name>
<accession>A0ABP0CP39</accession>
<evidence type="ECO:0000259" key="2">
    <source>
        <dbReference type="Pfam" id="PF12708"/>
    </source>
</evidence>
<proteinExistence type="predicted"/>
<dbReference type="Proteomes" id="UP001642405">
    <property type="component" value="Unassembled WGS sequence"/>
</dbReference>
<keyword evidence="1" id="KW-0732">Signal</keyword>
<reference evidence="3 4" key="1">
    <citation type="submission" date="2024-01" db="EMBL/GenBank/DDBJ databases">
        <authorList>
            <person name="Allen C."/>
            <person name="Tagirdzhanova G."/>
        </authorList>
    </citation>
    <scope>NUCLEOTIDE SEQUENCE [LARGE SCALE GENOMIC DNA]</scope>
</reference>
<evidence type="ECO:0000256" key="1">
    <source>
        <dbReference type="SAM" id="SignalP"/>
    </source>
</evidence>
<dbReference type="CDD" id="cd23668">
    <property type="entry name" value="GH55_beta13glucanase-like"/>
    <property type="match status" value="1"/>
</dbReference>
<dbReference type="InterPro" id="IPR012334">
    <property type="entry name" value="Pectin_lyas_fold"/>
</dbReference>
<feature type="domain" description="Rhamnogalacturonase A/B/Epimerase-like pectate lyase" evidence="2">
    <location>
        <begin position="44"/>
        <end position="266"/>
    </location>
</feature>
<evidence type="ECO:0000313" key="4">
    <source>
        <dbReference type="Proteomes" id="UP001642405"/>
    </source>
</evidence>
<dbReference type="PANTHER" id="PTHR33928">
    <property type="entry name" value="POLYGALACTURONASE QRT3"/>
    <property type="match status" value="1"/>
</dbReference>
<dbReference type="InterPro" id="IPR024535">
    <property type="entry name" value="RHGA/B-epi-like_pectate_lyase"/>
</dbReference>
<sequence>MKTPASLVLLALLGYFVASIQAYWLADIEHQGYAPFAGDGYAVFRNVKDYGATGDGVTDDTEAINNAIMDGNRCGEGCASSTTTPAIVYFPAGTYLLSSSLLPAYMTQMIGDPNSPPTLKATAGFQGQGLINGDPYYTQDLNWLATNVFFRQVRNFVLDTTGIDAGTLAYGIHWPTAQATSLQNIQFVMPTAAGVAHIGLFIESGSGGFMTDLTFTGGAVGASLGNQQFTMRNMAFDSCTTAISQLWDWGWTYYGLSIANCAVGINVTAGGSAAQTVGSITVFDSAFASVPVGILSAFVPGGASQPETAGSIILENIVASDVPVLVQTNDGPVLTGSGDAGGTVTIAAWGQGHDYVPNGPTPLQGAFTGNTRPASLLGGGNAAADAAGVLGGYYARSKPQYENLRACHFFSARSAGAKGDGVTDDTAALQRVIDYATATGNVAFIDYGLYLVTDTLVVPPGARIVGEAYPVLMAGGSSTFASDSNPQPLLQVGAYAGQPGAVELSDFVLGTQGAQAGTILIQWNLDASGSAAPAGLWDVHTRIGGFAGSNLQAAQCVKDPQQTSVDTACIGAFMSMHVVAEAAALYAENVWLWTADHDMDDGNNTQISVYTGRGLLLEAAAGTVWLVGTAAEHHQLYQYQLAATRDVFMGQIQTETPYYQPNPLASAPFEANSTYGDPDFAALCAADTTGTCAMAWGLRVVASADVLVYGAGLYSFFSNYAQTCIAGRSCQARIASLEGLTGAVNIYNLNTIGATSMIDQDGASLASAADNVNVFPDTIALFQS</sequence>
<dbReference type="SUPFAM" id="SSF51126">
    <property type="entry name" value="Pectin lyase-like"/>
    <property type="match status" value="2"/>
</dbReference>
<dbReference type="InterPro" id="IPR011050">
    <property type="entry name" value="Pectin_lyase_fold/virulence"/>
</dbReference>